<gene>
    <name evidence="9" type="ORF">SAMN06296010_1061</name>
</gene>
<dbReference type="PANTHER" id="PTHR32243:SF18">
    <property type="entry name" value="INNER MEMBRANE ABC TRANSPORTER PERMEASE PROTEIN YCJP"/>
    <property type="match status" value="1"/>
</dbReference>
<organism evidence="9 10">
    <name type="scientific">Agreia pratensis</name>
    <dbReference type="NCBI Taxonomy" id="150121"/>
    <lineage>
        <taxon>Bacteria</taxon>
        <taxon>Bacillati</taxon>
        <taxon>Actinomycetota</taxon>
        <taxon>Actinomycetes</taxon>
        <taxon>Micrococcales</taxon>
        <taxon>Microbacteriaceae</taxon>
        <taxon>Agreia</taxon>
    </lineage>
</organism>
<dbReference type="AlphaFoldDB" id="A0A1X7IZ94"/>
<feature type="domain" description="ABC transmembrane type-1" evidence="8">
    <location>
        <begin position="70"/>
        <end position="261"/>
    </location>
</feature>
<evidence type="ECO:0000256" key="4">
    <source>
        <dbReference type="ARBA" id="ARBA00022692"/>
    </source>
</evidence>
<dbReference type="InterPro" id="IPR050901">
    <property type="entry name" value="BP-dep_ABC_trans_perm"/>
</dbReference>
<evidence type="ECO:0000256" key="2">
    <source>
        <dbReference type="ARBA" id="ARBA00022448"/>
    </source>
</evidence>
<keyword evidence="2 7" id="KW-0813">Transport</keyword>
<evidence type="ECO:0000256" key="1">
    <source>
        <dbReference type="ARBA" id="ARBA00004651"/>
    </source>
</evidence>
<dbReference type="STRING" id="150121.SAMN06296010_1061"/>
<reference evidence="10" key="1">
    <citation type="submission" date="2017-04" db="EMBL/GenBank/DDBJ databases">
        <authorList>
            <person name="Varghese N."/>
            <person name="Submissions S."/>
        </authorList>
    </citation>
    <scope>NUCLEOTIDE SEQUENCE [LARGE SCALE GENOMIC DNA]</scope>
    <source>
        <strain evidence="10">VKM Ac-2510</strain>
    </source>
</reference>
<dbReference type="Gene3D" id="1.10.3720.10">
    <property type="entry name" value="MetI-like"/>
    <property type="match status" value="1"/>
</dbReference>
<feature type="transmembrane region" description="Helical" evidence="7">
    <location>
        <begin position="182"/>
        <end position="208"/>
    </location>
</feature>
<proteinExistence type="inferred from homology"/>
<dbReference type="InterPro" id="IPR000515">
    <property type="entry name" value="MetI-like"/>
</dbReference>
<evidence type="ECO:0000256" key="7">
    <source>
        <dbReference type="RuleBase" id="RU363032"/>
    </source>
</evidence>
<dbReference type="GO" id="GO:0055085">
    <property type="term" value="P:transmembrane transport"/>
    <property type="evidence" value="ECO:0007669"/>
    <property type="project" value="InterPro"/>
</dbReference>
<accession>A0A1X7IZ94</accession>
<dbReference type="CDD" id="cd06261">
    <property type="entry name" value="TM_PBP2"/>
    <property type="match status" value="1"/>
</dbReference>
<feature type="transmembrane region" description="Helical" evidence="7">
    <location>
        <begin position="12"/>
        <end position="32"/>
    </location>
</feature>
<keyword evidence="4 7" id="KW-0812">Transmembrane</keyword>
<dbReference type="GO" id="GO:0005886">
    <property type="term" value="C:plasma membrane"/>
    <property type="evidence" value="ECO:0007669"/>
    <property type="project" value="UniProtKB-SubCell"/>
</dbReference>
<feature type="transmembrane region" description="Helical" evidence="7">
    <location>
        <begin position="141"/>
        <end position="161"/>
    </location>
</feature>
<comment type="subcellular location">
    <subcellularLocation>
        <location evidence="1 7">Cell membrane</location>
        <topology evidence="1 7">Multi-pass membrane protein</topology>
    </subcellularLocation>
</comment>
<evidence type="ECO:0000313" key="10">
    <source>
        <dbReference type="Proteomes" id="UP000193244"/>
    </source>
</evidence>
<dbReference type="RefSeq" id="WP_085483561.1">
    <property type="nucleotide sequence ID" value="NZ_FXAY01000001.1"/>
</dbReference>
<dbReference type="Pfam" id="PF00528">
    <property type="entry name" value="BPD_transp_1"/>
    <property type="match status" value="1"/>
</dbReference>
<dbReference type="OrthoDB" id="3524874at2"/>
<evidence type="ECO:0000256" key="3">
    <source>
        <dbReference type="ARBA" id="ARBA00022475"/>
    </source>
</evidence>
<evidence type="ECO:0000259" key="8">
    <source>
        <dbReference type="PROSITE" id="PS50928"/>
    </source>
</evidence>
<comment type="similarity">
    <text evidence="7">Belongs to the binding-protein-dependent transport system permease family.</text>
</comment>
<dbReference type="PANTHER" id="PTHR32243">
    <property type="entry name" value="MALTOSE TRANSPORT SYSTEM PERMEASE-RELATED"/>
    <property type="match status" value="1"/>
</dbReference>
<feature type="transmembrane region" description="Helical" evidence="7">
    <location>
        <begin position="240"/>
        <end position="261"/>
    </location>
</feature>
<evidence type="ECO:0000313" key="9">
    <source>
        <dbReference type="EMBL" id="SMG20623.1"/>
    </source>
</evidence>
<dbReference type="PROSITE" id="PS50928">
    <property type="entry name" value="ABC_TM1"/>
    <property type="match status" value="1"/>
</dbReference>
<dbReference type="Proteomes" id="UP000193244">
    <property type="component" value="Unassembled WGS sequence"/>
</dbReference>
<feature type="transmembrane region" description="Helical" evidence="7">
    <location>
        <begin position="70"/>
        <end position="93"/>
    </location>
</feature>
<dbReference type="SUPFAM" id="SSF161098">
    <property type="entry name" value="MetI-like"/>
    <property type="match status" value="1"/>
</dbReference>
<sequence>MITKTTRLRRGIDLVIAIVACGFLLFPLYWMVNVSLTKPQNLIQTPPSLFPSDPTLDGYVQALSTQLPNLVTSLVISIGCVILTLAIALPAAFAMAKFKVRGTGAVMFVFLLAQMIPGIVLVTALFAIYNALGLLNTYQGLILADATASVPFAVIILRAFMLGIPDELIEAARIDGASNWRAFVSIVIPLSRNSIVTAGLFSFLFAWADFLNANSLTSGNSIVPFTLGLYRYIGSTTTNWNGIMATAVIASIPAAILLIVAQKYVAAGVTAGAVKD</sequence>
<keyword evidence="5 7" id="KW-1133">Transmembrane helix</keyword>
<name>A0A1X7IZ94_9MICO</name>
<evidence type="ECO:0000256" key="5">
    <source>
        <dbReference type="ARBA" id="ARBA00022989"/>
    </source>
</evidence>
<dbReference type="InterPro" id="IPR035906">
    <property type="entry name" value="MetI-like_sf"/>
</dbReference>
<keyword evidence="3" id="KW-1003">Cell membrane</keyword>
<dbReference type="EMBL" id="FXAY01000001">
    <property type="protein sequence ID" value="SMG20623.1"/>
    <property type="molecule type" value="Genomic_DNA"/>
</dbReference>
<feature type="transmembrane region" description="Helical" evidence="7">
    <location>
        <begin position="105"/>
        <end position="129"/>
    </location>
</feature>
<keyword evidence="6 7" id="KW-0472">Membrane</keyword>
<evidence type="ECO:0000256" key="6">
    <source>
        <dbReference type="ARBA" id="ARBA00023136"/>
    </source>
</evidence>
<protein>
    <submittedName>
        <fullName evidence="9">Carbohydrate ABC transporter membrane protein 2, CUT1 family</fullName>
    </submittedName>
</protein>
<keyword evidence="10" id="KW-1185">Reference proteome</keyword>